<dbReference type="EMBL" id="JAGYWB010000001">
    <property type="protein sequence ID" value="KAI0530743.1"/>
    <property type="molecule type" value="Genomic_DNA"/>
</dbReference>
<evidence type="ECO:0000313" key="1">
    <source>
        <dbReference type="EMBL" id="KAI0530743.1"/>
    </source>
</evidence>
<comment type="caution">
    <text evidence="1">The sequence shown here is derived from an EMBL/GenBank/DDBJ whole genome shotgun (WGS) entry which is preliminary data.</text>
</comment>
<name>A0A8T3CE94_DENNO</name>
<gene>
    <name evidence="1" type="ORF">KFK09_000291</name>
</gene>
<sequence>MPIKGSGFYRNRWGEEDEVRSGVRDGRHRSRRSCSFIGPGGQVVGTPGGSACGYLLGNDIYHISKLTH</sequence>
<reference evidence="1" key="1">
    <citation type="journal article" date="2022" name="Front. Genet.">
        <title>Chromosome-Scale Assembly of the Dendrobium nobile Genome Provides Insights Into the Molecular Mechanism of the Biosynthesis of the Medicinal Active Ingredient of Dendrobium.</title>
        <authorList>
            <person name="Xu Q."/>
            <person name="Niu S.-C."/>
            <person name="Li K.-L."/>
            <person name="Zheng P.-J."/>
            <person name="Zhang X.-J."/>
            <person name="Jia Y."/>
            <person name="Liu Y."/>
            <person name="Niu Y.-X."/>
            <person name="Yu L.-H."/>
            <person name="Chen D.-F."/>
            <person name="Zhang G.-Q."/>
        </authorList>
    </citation>
    <scope>NUCLEOTIDE SEQUENCE</scope>
    <source>
        <tissue evidence="1">Leaf</tissue>
    </source>
</reference>
<protein>
    <submittedName>
        <fullName evidence="1">Uncharacterized protein</fullName>
    </submittedName>
</protein>
<organism evidence="1 2">
    <name type="scientific">Dendrobium nobile</name>
    <name type="common">Orchid</name>
    <dbReference type="NCBI Taxonomy" id="94219"/>
    <lineage>
        <taxon>Eukaryota</taxon>
        <taxon>Viridiplantae</taxon>
        <taxon>Streptophyta</taxon>
        <taxon>Embryophyta</taxon>
        <taxon>Tracheophyta</taxon>
        <taxon>Spermatophyta</taxon>
        <taxon>Magnoliopsida</taxon>
        <taxon>Liliopsida</taxon>
        <taxon>Asparagales</taxon>
        <taxon>Orchidaceae</taxon>
        <taxon>Epidendroideae</taxon>
        <taxon>Malaxideae</taxon>
        <taxon>Dendrobiinae</taxon>
        <taxon>Dendrobium</taxon>
    </lineage>
</organism>
<dbReference type="Proteomes" id="UP000829196">
    <property type="component" value="Unassembled WGS sequence"/>
</dbReference>
<evidence type="ECO:0000313" key="2">
    <source>
        <dbReference type="Proteomes" id="UP000829196"/>
    </source>
</evidence>
<keyword evidence="2" id="KW-1185">Reference proteome</keyword>
<proteinExistence type="predicted"/>
<accession>A0A8T3CE94</accession>
<dbReference type="AlphaFoldDB" id="A0A8T3CE94"/>